<evidence type="ECO:0000313" key="4">
    <source>
        <dbReference type="Proteomes" id="UP001305521"/>
    </source>
</evidence>
<evidence type="ECO:0000313" key="3">
    <source>
        <dbReference type="EMBL" id="WPB83009.1"/>
    </source>
</evidence>
<accession>A0ABZ0PBE2</accession>
<keyword evidence="2" id="KW-0732">Signal</keyword>
<gene>
    <name evidence="3" type="ORF">R9Z33_12930</name>
</gene>
<dbReference type="CDD" id="cd07012">
    <property type="entry name" value="PBP2_Bug_TTT"/>
    <property type="match status" value="1"/>
</dbReference>
<dbReference type="InterPro" id="IPR042100">
    <property type="entry name" value="Bug_dom1"/>
</dbReference>
<keyword evidence="4" id="KW-1185">Reference proteome</keyword>
<proteinExistence type="inferred from homology"/>
<evidence type="ECO:0000256" key="1">
    <source>
        <dbReference type="ARBA" id="ARBA00006987"/>
    </source>
</evidence>
<feature type="signal peptide" evidence="2">
    <location>
        <begin position="1"/>
        <end position="27"/>
    </location>
</feature>
<dbReference type="SUPFAM" id="SSF53850">
    <property type="entry name" value="Periplasmic binding protein-like II"/>
    <property type="match status" value="1"/>
</dbReference>
<dbReference type="PANTHER" id="PTHR42928">
    <property type="entry name" value="TRICARBOXYLATE-BINDING PROTEIN"/>
    <property type="match status" value="1"/>
</dbReference>
<organism evidence="3 4">
    <name type="scientific">Sediminicoccus rosea</name>
    <dbReference type="NCBI Taxonomy" id="1225128"/>
    <lineage>
        <taxon>Bacteria</taxon>
        <taxon>Pseudomonadati</taxon>
        <taxon>Pseudomonadota</taxon>
        <taxon>Alphaproteobacteria</taxon>
        <taxon>Acetobacterales</taxon>
        <taxon>Roseomonadaceae</taxon>
        <taxon>Sediminicoccus</taxon>
    </lineage>
</organism>
<comment type="similarity">
    <text evidence="1">Belongs to the UPF0065 (bug) family.</text>
</comment>
<protein>
    <submittedName>
        <fullName evidence="3">Tripartite tricarboxylate transporter substrate binding protein</fullName>
    </submittedName>
</protein>
<evidence type="ECO:0000256" key="2">
    <source>
        <dbReference type="SAM" id="SignalP"/>
    </source>
</evidence>
<dbReference type="InterPro" id="IPR005064">
    <property type="entry name" value="BUG"/>
</dbReference>
<feature type="chain" id="PRO_5047117153" evidence="2">
    <location>
        <begin position="28"/>
        <end position="327"/>
    </location>
</feature>
<name>A0ABZ0PBE2_9PROT</name>
<dbReference type="Pfam" id="PF03401">
    <property type="entry name" value="TctC"/>
    <property type="match status" value="1"/>
</dbReference>
<dbReference type="PANTHER" id="PTHR42928:SF5">
    <property type="entry name" value="BLR1237 PROTEIN"/>
    <property type="match status" value="1"/>
</dbReference>
<dbReference type="PIRSF" id="PIRSF017082">
    <property type="entry name" value="YflP"/>
    <property type="match status" value="1"/>
</dbReference>
<sequence length="327" mass="34891">MAQPLPATRRGLLATAALLGAARPARAVDAYPTRPVTIVVPFAVGGATHFVAQLLGRRLAANLGQPFNIEVITGESGLTAMADVARAAPDGHRLVLSPNSTFAMATHYLDTPLVIERDFAPVCLVASTPMVLCVHADSGFRTLQDLVEAARLAPERLRYGSAGIGVTNHLAVELFAKGFGIRFQHMTFSGGAPAMHAVLQDQVQFAFIDLVTAIPRIAGGGLRPLAVSSAVRAAPLREVPTIAESGLPGYAVTTDFALFAPARTPDFILDRLCRTALAVMRAEATRQILAPLAIEPAQIPREGFRDYLKGEEKAWRAAIRHRERATP</sequence>
<dbReference type="Proteomes" id="UP001305521">
    <property type="component" value="Chromosome"/>
</dbReference>
<dbReference type="EMBL" id="CP137852">
    <property type="protein sequence ID" value="WPB83009.1"/>
    <property type="molecule type" value="Genomic_DNA"/>
</dbReference>
<dbReference type="RefSeq" id="WP_318646990.1">
    <property type="nucleotide sequence ID" value="NZ_CP137852.1"/>
</dbReference>
<dbReference type="Gene3D" id="3.40.190.150">
    <property type="entry name" value="Bordetella uptake gene, domain 1"/>
    <property type="match status" value="1"/>
</dbReference>
<reference evidence="3 4" key="1">
    <citation type="submission" date="2023-11" db="EMBL/GenBank/DDBJ databases">
        <title>Arctic aerobic anoxygenic photoheterotroph Sediminicoccus rosea KRV36 adapts its photosynthesis to long days of polar summer.</title>
        <authorList>
            <person name="Tomasch J."/>
            <person name="Kopejtka K."/>
            <person name="Bily T."/>
            <person name="Gardiner A.T."/>
            <person name="Gardian Z."/>
            <person name="Shivaramu S."/>
            <person name="Koblizek M."/>
            <person name="Engelhardt F."/>
            <person name="Kaftan D."/>
        </authorList>
    </citation>
    <scope>NUCLEOTIDE SEQUENCE [LARGE SCALE GENOMIC DNA]</scope>
    <source>
        <strain evidence="3 4">R-30</strain>
    </source>
</reference>
<dbReference type="Gene3D" id="3.40.190.10">
    <property type="entry name" value="Periplasmic binding protein-like II"/>
    <property type="match status" value="1"/>
</dbReference>